<evidence type="ECO:0000313" key="2">
    <source>
        <dbReference type="Proteomes" id="UP001345963"/>
    </source>
</evidence>
<accession>A0ABU7CAX1</accession>
<name>A0ABU7CAX1_9TELE</name>
<dbReference type="Proteomes" id="UP001345963">
    <property type="component" value="Unassembled WGS sequence"/>
</dbReference>
<keyword evidence="2" id="KW-1185">Reference proteome</keyword>
<comment type="caution">
    <text evidence="1">The sequence shown here is derived from an EMBL/GenBank/DDBJ whole genome shotgun (WGS) entry which is preliminary data.</text>
</comment>
<reference evidence="1 2" key="1">
    <citation type="submission" date="2021-07" db="EMBL/GenBank/DDBJ databases">
        <authorList>
            <person name="Palmer J.M."/>
        </authorList>
    </citation>
    <scope>NUCLEOTIDE SEQUENCE [LARGE SCALE GENOMIC DNA]</scope>
    <source>
        <strain evidence="1 2">AT_MEX2019</strain>
        <tissue evidence="1">Muscle</tissue>
    </source>
</reference>
<evidence type="ECO:0000313" key="1">
    <source>
        <dbReference type="EMBL" id="MED6258959.1"/>
    </source>
</evidence>
<proteinExistence type="predicted"/>
<gene>
    <name evidence="1" type="ORF">ATANTOWER_014849</name>
</gene>
<organism evidence="1 2">
    <name type="scientific">Ataeniobius toweri</name>
    <dbReference type="NCBI Taxonomy" id="208326"/>
    <lineage>
        <taxon>Eukaryota</taxon>
        <taxon>Metazoa</taxon>
        <taxon>Chordata</taxon>
        <taxon>Craniata</taxon>
        <taxon>Vertebrata</taxon>
        <taxon>Euteleostomi</taxon>
        <taxon>Actinopterygii</taxon>
        <taxon>Neopterygii</taxon>
        <taxon>Teleostei</taxon>
        <taxon>Neoteleostei</taxon>
        <taxon>Acanthomorphata</taxon>
        <taxon>Ovalentaria</taxon>
        <taxon>Atherinomorphae</taxon>
        <taxon>Cyprinodontiformes</taxon>
        <taxon>Goodeidae</taxon>
        <taxon>Ataeniobius</taxon>
    </lineage>
</organism>
<protein>
    <submittedName>
        <fullName evidence="1">Uncharacterized protein</fullName>
    </submittedName>
</protein>
<dbReference type="EMBL" id="JAHUTI010081759">
    <property type="protein sequence ID" value="MED6258959.1"/>
    <property type="molecule type" value="Genomic_DNA"/>
</dbReference>
<sequence length="70" mass="8056">MCGWNWNWDLNELQTRQKGLLVPDGSFSVNRFSTDTKMSKKINRKLRTLLPLIPGTHQQICPSQASCHTK</sequence>